<accession>A0A1D1YSU4</accession>
<dbReference type="InterPro" id="IPR025661">
    <property type="entry name" value="Pept_asp_AS"/>
</dbReference>
<dbReference type="InterPro" id="IPR000169">
    <property type="entry name" value="Pept_cys_AS"/>
</dbReference>
<evidence type="ECO:0000256" key="2">
    <source>
        <dbReference type="ARBA" id="ARBA00022670"/>
    </source>
</evidence>
<sequence length="382" mass="43766">ENPSNCCLSYPLAPLFSLYELIMGLCRALMIIFLSLTILAIAFALEESIITYVDHKWEEPSRSIEEIRWLFEDWLIRHDKSYDEVTEKEHRFEVFKENLRFIEEHNHPKNNHSYIVDLNYFADLTMTEFKSIYLNARLDINGHSVPPSSDEYMVRQGDMLPKSVDWRDKGAVSPVKHQGHCGSCWAFSTVAAIEGLHQITTGRMLTLSEQQLLDCNKKNWGCDGGWPDIAFAYIKKNGGLDTKEHYPYRETKGTCKRDAVNVVSIDGYNFAPRYNEIALKKAVASQPISIIIRSNSRAFQFYKSGIYNGPCGMDLDHAVTLVGYGTDPHNGKDYWIVKNSWGRGWGEEGFVKIKRNVNTYDGKCGITAYPTYPVKKKCSFLY</sequence>
<evidence type="ECO:0000256" key="7">
    <source>
        <dbReference type="SAM" id="Phobius"/>
    </source>
</evidence>
<feature type="non-terminal residue" evidence="10">
    <location>
        <position position="1"/>
    </location>
</feature>
<reference evidence="10" key="1">
    <citation type="submission" date="2015-07" db="EMBL/GenBank/DDBJ databases">
        <title>Transcriptome Assembly of Anthurium amnicola.</title>
        <authorList>
            <person name="Suzuki J."/>
        </authorList>
    </citation>
    <scope>NUCLEOTIDE SEQUENCE</scope>
</reference>
<dbReference type="PROSITE" id="PS00640">
    <property type="entry name" value="THIOL_PROTEASE_ASN"/>
    <property type="match status" value="1"/>
</dbReference>
<dbReference type="Pfam" id="PF08246">
    <property type="entry name" value="Inhibitor_I29"/>
    <property type="match status" value="1"/>
</dbReference>
<dbReference type="InterPro" id="IPR000668">
    <property type="entry name" value="Peptidase_C1A_C"/>
</dbReference>
<evidence type="ECO:0000256" key="1">
    <source>
        <dbReference type="ARBA" id="ARBA00008455"/>
    </source>
</evidence>
<name>A0A1D1YSU4_9ARAE</name>
<evidence type="ECO:0000256" key="3">
    <source>
        <dbReference type="ARBA" id="ARBA00022729"/>
    </source>
</evidence>
<dbReference type="PRINTS" id="PR00705">
    <property type="entry name" value="PAPAIN"/>
</dbReference>
<evidence type="ECO:0000256" key="6">
    <source>
        <dbReference type="ARBA" id="ARBA00023157"/>
    </source>
</evidence>
<dbReference type="SMART" id="SM00848">
    <property type="entry name" value="Inhibitor_I29"/>
    <property type="match status" value="1"/>
</dbReference>
<dbReference type="GO" id="GO:0008234">
    <property type="term" value="F:cysteine-type peptidase activity"/>
    <property type="evidence" value="ECO:0007669"/>
    <property type="project" value="UniProtKB-KW"/>
</dbReference>
<comment type="similarity">
    <text evidence="1">Belongs to the peptidase C1 family.</text>
</comment>
<feature type="transmembrane region" description="Helical" evidence="7">
    <location>
        <begin position="21"/>
        <end position="45"/>
    </location>
</feature>
<dbReference type="GO" id="GO:0006508">
    <property type="term" value="P:proteolysis"/>
    <property type="evidence" value="ECO:0007669"/>
    <property type="project" value="UniProtKB-KW"/>
</dbReference>
<dbReference type="InterPro" id="IPR025660">
    <property type="entry name" value="Pept_his_AS"/>
</dbReference>
<dbReference type="AlphaFoldDB" id="A0A1D1YSU4"/>
<protein>
    <submittedName>
        <fullName evidence="10">Cysteine proteinase RD21a</fullName>
    </submittedName>
</protein>
<dbReference type="Gene3D" id="3.90.70.10">
    <property type="entry name" value="Cysteine proteinases"/>
    <property type="match status" value="1"/>
</dbReference>
<dbReference type="PROSITE" id="PS00139">
    <property type="entry name" value="THIOL_PROTEASE_CYS"/>
    <property type="match status" value="1"/>
</dbReference>
<dbReference type="PROSITE" id="PS00639">
    <property type="entry name" value="THIOL_PROTEASE_HIS"/>
    <property type="match status" value="1"/>
</dbReference>
<dbReference type="Pfam" id="PF00112">
    <property type="entry name" value="Peptidase_C1"/>
    <property type="match status" value="1"/>
</dbReference>
<dbReference type="SMART" id="SM00645">
    <property type="entry name" value="Pept_C1"/>
    <property type="match status" value="1"/>
</dbReference>
<keyword evidence="7" id="KW-0812">Transmembrane</keyword>
<evidence type="ECO:0000256" key="4">
    <source>
        <dbReference type="ARBA" id="ARBA00022801"/>
    </source>
</evidence>
<feature type="domain" description="Peptidase C1A papain C-terminal" evidence="8">
    <location>
        <begin position="160"/>
        <end position="374"/>
    </location>
</feature>
<dbReference type="InterPro" id="IPR013201">
    <property type="entry name" value="Prot_inhib_I29"/>
</dbReference>
<dbReference type="EMBL" id="GDJX01010247">
    <property type="protein sequence ID" value="JAT57689.1"/>
    <property type="molecule type" value="Transcribed_RNA"/>
</dbReference>
<gene>
    <name evidence="10" type="primary">RD21A_6</name>
    <name evidence="10" type="ORF">g.14364</name>
</gene>
<dbReference type="InterPro" id="IPR038765">
    <property type="entry name" value="Papain-like_cys_pep_sf"/>
</dbReference>
<dbReference type="InterPro" id="IPR013128">
    <property type="entry name" value="Peptidase_C1A"/>
</dbReference>
<dbReference type="FunFam" id="3.90.70.10:FF:000067">
    <property type="entry name" value="Senescence-specific cysteine protease"/>
    <property type="match status" value="1"/>
</dbReference>
<feature type="domain" description="Cathepsin propeptide inhibitor" evidence="9">
    <location>
        <begin position="71"/>
        <end position="129"/>
    </location>
</feature>
<keyword evidence="2" id="KW-0645">Protease</keyword>
<keyword evidence="6" id="KW-1015">Disulfide bond</keyword>
<dbReference type="InterPro" id="IPR039417">
    <property type="entry name" value="Peptidase_C1A_papain-like"/>
</dbReference>
<evidence type="ECO:0000259" key="9">
    <source>
        <dbReference type="SMART" id="SM00848"/>
    </source>
</evidence>
<keyword evidence="7" id="KW-0472">Membrane</keyword>
<keyword evidence="7" id="KW-1133">Transmembrane helix</keyword>
<keyword evidence="5" id="KW-0788">Thiol protease</keyword>
<organism evidence="10">
    <name type="scientific">Anthurium amnicola</name>
    <dbReference type="NCBI Taxonomy" id="1678845"/>
    <lineage>
        <taxon>Eukaryota</taxon>
        <taxon>Viridiplantae</taxon>
        <taxon>Streptophyta</taxon>
        <taxon>Embryophyta</taxon>
        <taxon>Tracheophyta</taxon>
        <taxon>Spermatophyta</taxon>
        <taxon>Magnoliopsida</taxon>
        <taxon>Liliopsida</taxon>
        <taxon>Araceae</taxon>
        <taxon>Pothoideae</taxon>
        <taxon>Potheae</taxon>
        <taxon>Anthurium</taxon>
    </lineage>
</organism>
<keyword evidence="3" id="KW-0732">Signal</keyword>
<dbReference type="PANTHER" id="PTHR12411">
    <property type="entry name" value="CYSTEINE PROTEASE FAMILY C1-RELATED"/>
    <property type="match status" value="1"/>
</dbReference>
<proteinExistence type="inferred from homology"/>
<dbReference type="CDD" id="cd02248">
    <property type="entry name" value="Peptidase_C1A"/>
    <property type="match status" value="1"/>
</dbReference>
<evidence type="ECO:0000259" key="8">
    <source>
        <dbReference type="SMART" id="SM00645"/>
    </source>
</evidence>
<keyword evidence="4" id="KW-0378">Hydrolase</keyword>
<evidence type="ECO:0000256" key="5">
    <source>
        <dbReference type="ARBA" id="ARBA00022807"/>
    </source>
</evidence>
<dbReference type="SUPFAM" id="SSF54001">
    <property type="entry name" value="Cysteine proteinases"/>
    <property type="match status" value="1"/>
</dbReference>
<evidence type="ECO:0000313" key="10">
    <source>
        <dbReference type="EMBL" id="JAT57689.1"/>
    </source>
</evidence>